<organism evidence="9 10">
    <name type="scientific">Petrocella atlantisensis</name>
    <dbReference type="NCBI Taxonomy" id="2173034"/>
    <lineage>
        <taxon>Bacteria</taxon>
        <taxon>Bacillati</taxon>
        <taxon>Bacillota</taxon>
        <taxon>Clostridia</taxon>
        <taxon>Lachnospirales</taxon>
        <taxon>Vallitaleaceae</taxon>
        <taxon>Petrocella</taxon>
    </lineage>
</organism>
<evidence type="ECO:0000256" key="3">
    <source>
        <dbReference type="ARBA" id="ARBA00022692"/>
    </source>
</evidence>
<dbReference type="PANTHER" id="PTHR34390:SF2">
    <property type="entry name" value="SUCCINATE TRANSPORTER SUBUNIT YJJP-RELATED"/>
    <property type="match status" value="1"/>
</dbReference>
<dbReference type="PANTHER" id="PTHR34390">
    <property type="entry name" value="UPF0442 PROTEIN YJJB-RELATED"/>
    <property type="match status" value="1"/>
</dbReference>
<dbReference type="Proteomes" id="UP000279029">
    <property type="component" value="Chromosome"/>
</dbReference>
<gene>
    <name evidence="9" type="ORF">PATL70BA_0522</name>
</gene>
<keyword evidence="10" id="KW-1185">Reference proteome</keyword>
<evidence type="ECO:0000256" key="2">
    <source>
        <dbReference type="ARBA" id="ARBA00022475"/>
    </source>
</evidence>
<evidence type="ECO:0000313" key="10">
    <source>
        <dbReference type="Proteomes" id="UP000279029"/>
    </source>
</evidence>
<dbReference type="Pfam" id="PF06738">
    <property type="entry name" value="ThrE"/>
    <property type="match status" value="1"/>
</dbReference>
<accession>A0A3P7S0C9</accession>
<sequence>MDSKKLMNFSLTVGEVMLKNGAETYRVEDTINRILKTSDYKGIESFVTPTGIFATLEDEDRDHMTYIRRVNNRGINLYRIELANAISRDYCNQTITLKDAHDAILKAAHEPAYSRKFIVVSIGLASGLFAIVLGGSLQDAIATSVAGLALGLFQVTMQHFGVSKFFIDIIGSFMTSWVALFFLYALGFGDSLDLIIISSIMPLVPGVAITNAVRDTIHGDLVSGASRILDAFIVAASIAAGVGIALSIFNSIYGGIVL</sequence>
<evidence type="ECO:0000259" key="8">
    <source>
        <dbReference type="Pfam" id="PF06738"/>
    </source>
</evidence>
<dbReference type="GO" id="GO:0022857">
    <property type="term" value="F:transmembrane transporter activity"/>
    <property type="evidence" value="ECO:0007669"/>
    <property type="project" value="InterPro"/>
</dbReference>
<evidence type="ECO:0000256" key="5">
    <source>
        <dbReference type="ARBA" id="ARBA00023136"/>
    </source>
</evidence>
<dbReference type="EMBL" id="LR130778">
    <property type="protein sequence ID" value="VDN46379.1"/>
    <property type="molecule type" value="Genomic_DNA"/>
</dbReference>
<keyword evidence="2" id="KW-1003">Cell membrane</keyword>
<evidence type="ECO:0000256" key="6">
    <source>
        <dbReference type="ARBA" id="ARBA00034125"/>
    </source>
</evidence>
<feature type="transmembrane region" description="Helical" evidence="7">
    <location>
        <begin position="233"/>
        <end position="256"/>
    </location>
</feature>
<comment type="similarity">
    <text evidence="6">Belongs to the ThrE exporter (TC 2.A.79) family.</text>
</comment>
<feature type="transmembrane region" description="Helical" evidence="7">
    <location>
        <begin position="169"/>
        <end position="188"/>
    </location>
</feature>
<feature type="transmembrane region" description="Helical" evidence="7">
    <location>
        <begin position="117"/>
        <end position="134"/>
    </location>
</feature>
<name>A0A3P7S0C9_9FIRM</name>
<evidence type="ECO:0000256" key="7">
    <source>
        <dbReference type="SAM" id="Phobius"/>
    </source>
</evidence>
<dbReference type="KEGG" id="cbar:PATL70BA_0522"/>
<dbReference type="AlphaFoldDB" id="A0A3P7S0C9"/>
<feature type="domain" description="Threonine/serine exporter-like N-terminal" evidence="8">
    <location>
        <begin position="9"/>
        <end position="248"/>
    </location>
</feature>
<dbReference type="OrthoDB" id="9813917at2"/>
<evidence type="ECO:0000256" key="1">
    <source>
        <dbReference type="ARBA" id="ARBA00004651"/>
    </source>
</evidence>
<evidence type="ECO:0000256" key="4">
    <source>
        <dbReference type="ARBA" id="ARBA00022989"/>
    </source>
</evidence>
<feature type="transmembrane region" description="Helical" evidence="7">
    <location>
        <begin position="194"/>
        <end position="213"/>
    </location>
</feature>
<keyword evidence="5 7" id="KW-0472">Membrane</keyword>
<dbReference type="GO" id="GO:0015744">
    <property type="term" value="P:succinate transport"/>
    <property type="evidence" value="ECO:0007669"/>
    <property type="project" value="TreeGrafter"/>
</dbReference>
<dbReference type="InterPro" id="IPR050539">
    <property type="entry name" value="ThrE_Dicarb/AminoAcid_Exp"/>
</dbReference>
<proteinExistence type="inferred from homology"/>
<dbReference type="GO" id="GO:0005886">
    <property type="term" value="C:plasma membrane"/>
    <property type="evidence" value="ECO:0007669"/>
    <property type="project" value="UniProtKB-SubCell"/>
</dbReference>
<evidence type="ECO:0000313" key="9">
    <source>
        <dbReference type="EMBL" id="VDN46379.1"/>
    </source>
</evidence>
<reference evidence="9 10" key="1">
    <citation type="submission" date="2018-09" db="EMBL/GenBank/DDBJ databases">
        <authorList>
            <person name="Postec A."/>
        </authorList>
    </citation>
    <scope>NUCLEOTIDE SEQUENCE [LARGE SCALE GENOMIC DNA]</scope>
    <source>
        <strain evidence="9">70B-A</strain>
    </source>
</reference>
<dbReference type="RefSeq" id="WP_125135903.1">
    <property type="nucleotide sequence ID" value="NZ_LR130778.1"/>
</dbReference>
<protein>
    <submittedName>
        <fullName evidence="9">Threonine/serine exporter</fullName>
    </submittedName>
</protein>
<keyword evidence="4 7" id="KW-1133">Transmembrane helix</keyword>
<comment type="subcellular location">
    <subcellularLocation>
        <location evidence="1">Cell membrane</location>
        <topology evidence="1">Multi-pass membrane protein</topology>
    </subcellularLocation>
</comment>
<dbReference type="InterPro" id="IPR010619">
    <property type="entry name" value="ThrE-like_N"/>
</dbReference>
<keyword evidence="3 7" id="KW-0812">Transmembrane</keyword>